<evidence type="ECO:0000259" key="2">
    <source>
        <dbReference type="PROSITE" id="PS51819"/>
    </source>
</evidence>
<dbReference type="PANTHER" id="PTHR43048">
    <property type="entry name" value="METHYLMALONYL-COA EPIMERASE"/>
    <property type="match status" value="1"/>
</dbReference>
<feature type="domain" description="VOC" evidence="2">
    <location>
        <begin position="12"/>
        <end position="139"/>
    </location>
</feature>
<dbReference type="SUPFAM" id="SSF54593">
    <property type="entry name" value="Glyoxalase/Bleomycin resistance protein/Dihydroxybiphenyl dioxygenase"/>
    <property type="match status" value="1"/>
</dbReference>
<dbReference type="InterPro" id="IPR004360">
    <property type="entry name" value="Glyas_Fos-R_dOase_dom"/>
</dbReference>
<name>A0ABW8NM55_9GAMM</name>
<dbReference type="PROSITE" id="PS51819">
    <property type="entry name" value="VOC"/>
    <property type="match status" value="1"/>
</dbReference>
<keyword evidence="1" id="KW-0479">Metal-binding</keyword>
<accession>A0ABW8NM55</accession>
<sequence length="151" mass="17251">MTTTNTNIPEIKPDHLGISVPDMEASLAWYQRVLGFELEFRVYLDIIPAHVAFIQRGNFRIELFQLENAQPLPDERRMPNTDLQTHGNKHICFGVQDMDEMLQHLQAQEADIVFTKVIQGTPTTFLRDNSGNLIEMIQLPHLWNPTPSVAG</sequence>
<evidence type="ECO:0000313" key="3">
    <source>
        <dbReference type="EMBL" id="MFK4754065.1"/>
    </source>
</evidence>
<protein>
    <submittedName>
        <fullName evidence="3">VOC family protein</fullName>
    </submittedName>
</protein>
<dbReference type="InterPro" id="IPR051785">
    <property type="entry name" value="MMCE/EMCE_epimerase"/>
</dbReference>
<proteinExistence type="predicted"/>
<dbReference type="PANTHER" id="PTHR43048:SF3">
    <property type="entry name" value="METHYLMALONYL-COA EPIMERASE, MITOCHONDRIAL"/>
    <property type="match status" value="1"/>
</dbReference>
<dbReference type="Proteomes" id="UP001620597">
    <property type="component" value="Unassembled WGS sequence"/>
</dbReference>
<organism evidence="3 4">
    <name type="scientific">Oceanobacter antarcticus</name>
    <dbReference type="NCBI Taxonomy" id="3133425"/>
    <lineage>
        <taxon>Bacteria</taxon>
        <taxon>Pseudomonadati</taxon>
        <taxon>Pseudomonadota</taxon>
        <taxon>Gammaproteobacteria</taxon>
        <taxon>Oceanospirillales</taxon>
        <taxon>Oceanospirillaceae</taxon>
        <taxon>Oceanobacter</taxon>
    </lineage>
</organism>
<evidence type="ECO:0000313" key="4">
    <source>
        <dbReference type="Proteomes" id="UP001620597"/>
    </source>
</evidence>
<reference evidence="3 4" key="1">
    <citation type="submission" date="2024-03" db="EMBL/GenBank/DDBJ databases">
        <title>High-quality draft genome sequence of Oceanobacter sp. wDCs-4.</title>
        <authorList>
            <person name="Dong C."/>
        </authorList>
    </citation>
    <scope>NUCLEOTIDE SEQUENCE [LARGE SCALE GENOMIC DNA]</scope>
    <source>
        <strain evidence="4">wDCs-4</strain>
    </source>
</reference>
<dbReference type="InterPro" id="IPR037523">
    <property type="entry name" value="VOC_core"/>
</dbReference>
<dbReference type="InterPro" id="IPR029068">
    <property type="entry name" value="Glyas_Bleomycin-R_OHBP_Dase"/>
</dbReference>
<dbReference type="Pfam" id="PF00903">
    <property type="entry name" value="Glyoxalase"/>
    <property type="match status" value="1"/>
</dbReference>
<keyword evidence="4" id="KW-1185">Reference proteome</keyword>
<gene>
    <name evidence="3" type="ORF">WG929_16760</name>
</gene>
<comment type="caution">
    <text evidence="3">The sequence shown here is derived from an EMBL/GenBank/DDBJ whole genome shotgun (WGS) entry which is preliminary data.</text>
</comment>
<evidence type="ECO:0000256" key="1">
    <source>
        <dbReference type="ARBA" id="ARBA00022723"/>
    </source>
</evidence>
<dbReference type="RefSeq" id="WP_416207023.1">
    <property type="nucleotide sequence ID" value="NZ_JBBKTX010000023.1"/>
</dbReference>
<dbReference type="Gene3D" id="3.10.180.10">
    <property type="entry name" value="2,3-Dihydroxybiphenyl 1,2-Dioxygenase, domain 1"/>
    <property type="match status" value="1"/>
</dbReference>
<dbReference type="EMBL" id="JBBKTX010000023">
    <property type="protein sequence ID" value="MFK4754065.1"/>
    <property type="molecule type" value="Genomic_DNA"/>
</dbReference>